<feature type="compositionally biased region" description="Polar residues" evidence="1">
    <location>
        <begin position="17"/>
        <end position="35"/>
    </location>
</feature>
<feature type="transmembrane region" description="Helical" evidence="2">
    <location>
        <begin position="465"/>
        <end position="497"/>
    </location>
</feature>
<dbReference type="EMBL" id="KN833020">
    <property type="protein sequence ID" value="KIM77948.1"/>
    <property type="molecule type" value="Genomic_DNA"/>
</dbReference>
<feature type="compositionally biased region" description="Basic and acidic residues" evidence="1">
    <location>
        <begin position="599"/>
        <end position="631"/>
    </location>
</feature>
<dbReference type="AlphaFoldDB" id="A0A0C3AVE3"/>
<feature type="transmembrane region" description="Helical" evidence="2">
    <location>
        <begin position="394"/>
        <end position="410"/>
    </location>
</feature>
<dbReference type="OrthoDB" id="3062801at2759"/>
<evidence type="ECO:0000313" key="3">
    <source>
        <dbReference type="EMBL" id="KIM77948.1"/>
    </source>
</evidence>
<feature type="region of interest" description="Disordered" evidence="1">
    <location>
        <begin position="1"/>
        <end position="172"/>
    </location>
</feature>
<feature type="transmembrane region" description="Helical" evidence="2">
    <location>
        <begin position="273"/>
        <end position="292"/>
    </location>
</feature>
<keyword evidence="2" id="KW-0472">Membrane</keyword>
<dbReference type="HOGENOM" id="CLU_020877_1_0_1"/>
<proteinExistence type="predicted"/>
<sequence>MATSNKPPIVQVDEPETSNVPFPSDASKPSQESIGSTSSSKLTSSDKLSALPSTSSPALGRIRTPTPAIRRNLDPTNSLPPSPPSVSLDLPPIGSHSLSEGSLGKETTKQRVSFDSDRSLPSLQNIRQALSSPFHRHSDPSGALPRTNDPSPLKDTGVDAPSSRSHSRDSRANSPLRLFQQWGLHRGHSREEPFVPIDPFAIRFRFKSLSESARFGSRTSHDGEPPRGHEWCGYGCSDCLPTSCLPPPASCPAPAVTRLYNFFSLAQRFFTNIILRQLYISVFLLWLPGLYFSRVARIFEDAEVSRPDIQRMIDAAKGGGNVDRATGAWTVDDGTSTSTGIASGTGVVLGATGQLLPFPEDWTPPTVSPALARFKNSWEAFIDNLIREWKTQNIVSALLLSAILTLFQIPSAASDPVTRTPALLSLICALMSLSYGCIYIVRFGSMRSMYKASRWAEEARKTNTILWWNVWVLLAMPAVFLSWSMLLFIAAILSFVWRTDAVDDPDPWPPLSNKGVLGPRIAITGVFGLGMVYFVLIVKTLKSYGGPRNRESLWRVGSASNNGGSVVGTSRVARERSVDGDIRRGRERERTVRGRGRHGLGERAREREGNVESDRPRESSEREGEGGKEKAPSGLRRVWGADNPETTEKNEFTNEVIIVPGSPDDVDLERVSEKVTGNNEGQVPYPLSIP</sequence>
<feature type="region of interest" description="Disordered" evidence="1">
    <location>
        <begin position="565"/>
        <end position="654"/>
    </location>
</feature>
<protein>
    <submittedName>
        <fullName evidence="3">Uncharacterized protein</fullName>
    </submittedName>
</protein>
<feature type="transmembrane region" description="Helical" evidence="2">
    <location>
        <begin position="517"/>
        <end position="538"/>
    </location>
</feature>
<feature type="compositionally biased region" description="Basic and acidic residues" evidence="1">
    <location>
        <begin position="572"/>
        <end position="592"/>
    </location>
</feature>
<reference evidence="3 4" key="1">
    <citation type="submission" date="2014-04" db="EMBL/GenBank/DDBJ databases">
        <authorList>
            <consortium name="DOE Joint Genome Institute"/>
            <person name="Kuo A."/>
            <person name="Tarkka M."/>
            <person name="Buscot F."/>
            <person name="Kohler A."/>
            <person name="Nagy L.G."/>
            <person name="Floudas D."/>
            <person name="Copeland A."/>
            <person name="Barry K.W."/>
            <person name="Cichocki N."/>
            <person name="Veneault-Fourrey C."/>
            <person name="LaButti K."/>
            <person name="Lindquist E.A."/>
            <person name="Lipzen A."/>
            <person name="Lundell T."/>
            <person name="Morin E."/>
            <person name="Murat C."/>
            <person name="Sun H."/>
            <person name="Tunlid A."/>
            <person name="Henrissat B."/>
            <person name="Grigoriev I.V."/>
            <person name="Hibbett D.S."/>
            <person name="Martin F."/>
            <person name="Nordberg H.P."/>
            <person name="Cantor M.N."/>
            <person name="Hua S.X."/>
        </authorList>
    </citation>
    <scope>NUCLEOTIDE SEQUENCE [LARGE SCALE GENOMIC DNA]</scope>
    <source>
        <strain evidence="3 4">F 1598</strain>
    </source>
</reference>
<feature type="compositionally biased region" description="Basic and acidic residues" evidence="1">
    <location>
        <begin position="106"/>
        <end position="118"/>
    </location>
</feature>
<gene>
    <name evidence="3" type="ORF">PILCRDRAFT_824943</name>
</gene>
<feature type="transmembrane region" description="Helical" evidence="2">
    <location>
        <begin position="422"/>
        <end position="444"/>
    </location>
</feature>
<dbReference type="InParanoid" id="A0A0C3AVE3"/>
<keyword evidence="4" id="KW-1185">Reference proteome</keyword>
<evidence type="ECO:0000256" key="1">
    <source>
        <dbReference type="SAM" id="MobiDB-lite"/>
    </source>
</evidence>
<dbReference type="Proteomes" id="UP000054166">
    <property type="component" value="Unassembled WGS sequence"/>
</dbReference>
<name>A0A0C3AVE3_PILCF</name>
<evidence type="ECO:0000256" key="2">
    <source>
        <dbReference type="SAM" id="Phobius"/>
    </source>
</evidence>
<reference evidence="4" key="2">
    <citation type="submission" date="2015-01" db="EMBL/GenBank/DDBJ databases">
        <title>Evolutionary Origins and Diversification of the Mycorrhizal Mutualists.</title>
        <authorList>
            <consortium name="DOE Joint Genome Institute"/>
            <consortium name="Mycorrhizal Genomics Consortium"/>
            <person name="Kohler A."/>
            <person name="Kuo A."/>
            <person name="Nagy L.G."/>
            <person name="Floudas D."/>
            <person name="Copeland A."/>
            <person name="Barry K.W."/>
            <person name="Cichocki N."/>
            <person name="Veneault-Fourrey C."/>
            <person name="LaButti K."/>
            <person name="Lindquist E.A."/>
            <person name="Lipzen A."/>
            <person name="Lundell T."/>
            <person name="Morin E."/>
            <person name="Murat C."/>
            <person name="Riley R."/>
            <person name="Ohm R."/>
            <person name="Sun H."/>
            <person name="Tunlid A."/>
            <person name="Henrissat B."/>
            <person name="Grigoriev I.V."/>
            <person name="Hibbett D.S."/>
            <person name="Martin F."/>
        </authorList>
    </citation>
    <scope>NUCLEOTIDE SEQUENCE [LARGE SCALE GENOMIC DNA]</scope>
    <source>
        <strain evidence="4">F 1598</strain>
    </source>
</reference>
<organism evidence="3 4">
    <name type="scientific">Piloderma croceum (strain F 1598)</name>
    <dbReference type="NCBI Taxonomy" id="765440"/>
    <lineage>
        <taxon>Eukaryota</taxon>
        <taxon>Fungi</taxon>
        <taxon>Dikarya</taxon>
        <taxon>Basidiomycota</taxon>
        <taxon>Agaricomycotina</taxon>
        <taxon>Agaricomycetes</taxon>
        <taxon>Agaricomycetidae</taxon>
        <taxon>Atheliales</taxon>
        <taxon>Atheliaceae</taxon>
        <taxon>Piloderma</taxon>
    </lineage>
</organism>
<keyword evidence="2" id="KW-1133">Transmembrane helix</keyword>
<accession>A0A0C3AVE3</accession>
<evidence type="ECO:0000313" key="4">
    <source>
        <dbReference type="Proteomes" id="UP000054166"/>
    </source>
</evidence>
<keyword evidence="2" id="KW-0812">Transmembrane</keyword>
<feature type="compositionally biased region" description="Polar residues" evidence="1">
    <location>
        <begin position="119"/>
        <end position="131"/>
    </location>
</feature>
<feature type="compositionally biased region" description="Low complexity" evidence="1">
    <location>
        <begin position="36"/>
        <end position="59"/>
    </location>
</feature>